<feature type="non-terminal residue" evidence="2">
    <location>
        <position position="1"/>
    </location>
</feature>
<dbReference type="PANTHER" id="PTHR38812">
    <property type="entry name" value="MU-LIKE PROPHAGE FLUMU PROTEIN GP42"/>
    <property type="match status" value="1"/>
</dbReference>
<name>A0A382TXT4_9ZZZZ</name>
<protein>
    <recommendedName>
        <fullName evidence="1">Tape measure protein N-terminal domain-containing protein</fullName>
    </recommendedName>
</protein>
<dbReference type="EMBL" id="UINC01139769">
    <property type="protein sequence ID" value="SVD26522.1"/>
    <property type="molecule type" value="Genomic_DNA"/>
</dbReference>
<dbReference type="PANTHER" id="PTHR38812:SF2">
    <property type="entry name" value="MU-LIKE PROPHAGE FLUMU PROTEIN GP42"/>
    <property type="match status" value="1"/>
</dbReference>
<dbReference type="InterPro" id="IPR053058">
    <property type="entry name" value="Mulikevirus_tape_measure"/>
</dbReference>
<proteinExistence type="predicted"/>
<organism evidence="2">
    <name type="scientific">marine metagenome</name>
    <dbReference type="NCBI Taxonomy" id="408172"/>
    <lineage>
        <taxon>unclassified sequences</taxon>
        <taxon>metagenomes</taxon>
        <taxon>ecological metagenomes</taxon>
    </lineage>
</organism>
<dbReference type="AlphaFoldDB" id="A0A382TXT4"/>
<feature type="non-terminal residue" evidence="2">
    <location>
        <position position="298"/>
    </location>
</feature>
<dbReference type="NCBIfam" id="TIGR02675">
    <property type="entry name" value="tape_meas_nterm"/>
    <property type="match status" value="1"/>
</dbReference>
<reference evidence="2" key="1">
    <citation type="submission" date="2018-05" db="EMBL/GenBank/DDBJ databases">
        <authorList>
            <person name="Lanie J.A."/>
            <person name="Ng W.-L."/>
            <person name="Kazmierczak K.M."/>
            <person name="Andrzejewski T.M."/>
            <person name="Davidsen T.M."/>
            <person name="Wayne K.J."/>
            <person name="Tettelin H."/>
            <person name="Glass J.I."/>
            <person name="Rusch D."/>
            <person name="Podicherti R."/>
            <person name="Tsui H.-C.T."/>
            <person name="Winkler M.E."/>
        </authorList>
    </citation>
    <scope>NUCLEOTIDE SEQUENCE</scope>
</reference>
<dbReference type="InterPro" id="IPR013491">
    <property type="entry name" value="Tape_meas_N"/>
</dbReference>
<evidence type="ECO:0000313" key="2">
    <source>
        <dbReference type="EMBL" id="SVD26522.1"/>
    </source>
</evidence>
<dbReference type="Pfam" id="PF20155">
    <property type="entry name" value="TMP_3"/>
    <property type="match status" value="1"/>
</dbReference>
<sequence length="298" mass="31490">NLTLASQGITAFSKRIISMGTDVIKAATTMQSLERGLRAVAGGAAAADAQLIGLREVAKLPGLGLQEAVQGAVNLQAAGLSAERATDSLKAFGNALATVGKGKAELDGVILALTQMQAKGKLSAEEINQIAERVPQIRRVMVEAFGTAIPKEIEKMGISVDDFIDRVNKQLMTLPQVVGGAANTFENLGDTIFEAKTRIGELFLPAVLSAAEAFASALGDVNRALTPLSDQVKSDIAAWDSLKTQWQAQDTEITKLVGQYNTLQTRLKAITESGGDTHAVQADLERVNKSLIELVPQL</sequence>
<feature type="domain" description="Tape measure protein N-terminal" evidence="1">
    <location>
        <begin position="23"/>
        <end position="186"/>
    </location>
</feature>
<gene>
    <name evidence="2" type="ORF">METZ01_LOCUS379376</name>
</gene>
<evidence type="ECO:0000259" key="1">
    <source>
        <dbReference type="Pfam" id="PF20155"/>
    </source>
</evidence>
<dbReference type="SUPFAM" id="SSF58100">
    <property type="entry name" value="Bacterial hemolysins"/>
    <property type="match status" value="1"/>
</dbReference>
<accession>A0A382TXT4</accession>